<accession>A0ABX2EC12</accession>
<proteinExistence type="predicted"/>
<dbReference type="InterPro" id="IPR034242">
    <property type="entry name" value="MauL"/>
</dbReference>
<reference evidence="3 4" key="1">
    <citation type="submission" date="2020-05" db="EMBL/GenBank/DDBJ databases">
        <title>Aquincola sp. isolate from soil.</title>
        <authorList>
            <person name="Han J."/>
            <person name="Kim D.-U."/>
        </authorList>
    </citation>
    <scope>NUCLEOTIDE SEQUENCE [LARGE SCALE GENOMIC DNA]</scope>
    <source>
        <strain evidence="3 4">S2</strain>
    </source>
</reference>
<comment type="caution">
    <text evidence="3">The sequence shown here is derived from an EMBL/GenBank/DDBJ whole genome shotgun (WGS) entry which is preliminary data.</text>
</comment>
<protein>
    <submittedName>
        <fullName evidence="3">Methylamine utilization protein</fullName>
    </submittedName>
</protein>
<evidence type="ECO:0000256" key="1">
    <source>
        <dbReference type="ARBA" id="ARBA00004418"/>
    </source>
</evidence>
<dbReference type="SUPFAM" id="SSF49503">
    <property type="entry name" value="Cupredoxins"/>
    <property type="match status" value="1"/>
</dbReference>
<feature type="signal peptide" evidence="2">
    <location>
        <begin position="1"/>
        <end position="20"/>
    </location>
</feature>
<evidence type="ECO:0000313" key="3">
    <source>
        <dbReference type="EMBL" id="NRF66322.1"/>
    </source>
</evidence>
<gene>
    <name evidence="3" type="ORF">HLB44_04930</name>
</gene>
<keyword evidence="4" id="KW-1185">Reference proteome</keyword>
<dbReference type="EMBL" id="JABRWJ010000001">
    <property type="protein sequence ID" value="NRF66322.1"/>
    <property type="molecule type" value="Genomic_DNA"/>
</dbReference>
<evidence type="ECO:0000256" key="2">
    <source>
        <dbReference type="SAM" id="SignalP"/>
    </source>
</evidence>
<dbReference type="CDD" id="cd04221">
    <property type="entry name" value="MauL"/>
    <property type="match status" value="1"/>
</dbReference>
<sequence>MTGPAPLIASLLCTALPLAAAPLEVRVADAAGKPIAGVVVFVESPEARSAIRPVAGTEIAQVGKQFVPPVTIVPVGSAINFPNRDTVRHHVYSFSPVKPFEIKLYVGTPASPVVFDKPGIAVLGCNIHDNMVAWVVIVDTPYYGQTGADGKLTLPNLPTGNYRLRTWHAGLPVGAAPSDQALVMGSGAQQAAVTLAGLRP</sequence>
<dbReference type="Gene3D" id="2.60.40.420">
    <property type="entry name" value="Cupredoxins - blue copper proteins"/>
    <property type="match status" value="1"/>
</dbReference>
<dbReference type="RefSeq" id="WP_173121150.1">
    <property type="nucleotide sequence ID" value="NZ_JABRWJ010000001.1"/>
</dbReference>
<evidence type="ECO:0000313" key="4">
    <source>
        <dbReference type="Proteomes" id="UP000737171"/>
    </source>
</evidence>
<name>A0ABX2EC12_9BURK</name>
<dbReference type="InterPro" id="IPR008972">
    <property type="entry name" value="Cupredoxin"/>
</dbReference>
<feature type="chain" id="PRO_5045225063" evidence="2">
    <location>
        <begin position="21"/>
        <end position="200"/>
    </location>
</feature>
<keyword evidence="2" id="KW-0732">Signal</keyword>
<dbReference type="Proteomes" id="UP000737171">
    <property type="component" value="Unassembled WGS sequence"/>
</dbReference>
<comment type="subcellular location">
    <subcellularLocation>
        <location evidence="1">Periplasm</location>
    </subcellularLocation>
</comment>
<organism evidence="3 4">
    <name type="scientific">Pseudaquabacterium terrae</name>
    <dbReference type="NCBI Taxonomy" id="2732868"/>
    <lineage>
        <taxon>Bacteria</taxon>
        <taxon>Pseudomonadati</taxon>
        <taxon>Pseudomonadota</taxon>
        <taxon>Betaproteobacteria</taxon>
        <taxon>Burkholderiales</taxon>
        <taxon>Sphaerotilaceae</taxon>
        <taxon>Pseudaquabacterium</taxon>
    </lineage>
</organism>